<dbReference type="InterPro" id="IPR052710">
    <property type="entry name" value="CAAX_protease"/>
</dbReference>
<proteinExistence type="predicted"/>
<feature type="transmembrane region" description="Helical" evidence="1">
    <location>
        <begin position="12"/>
        <end position="28"/>
    </location>
</feature>
<feature type="transmembrane region" description="Helical" evidence="1">
    <location>
        <begin position="194"/>
        <end position="212"/>
    </location>
</feature>
<dbReference type="Proteomes" id="UP001409585">
    <property type="component" value="Unassembled WGS sequence"/>
</dbReference>
<dbReference type="Pfam" id="PF02517">
    <property type="entry name" value="Rce1-like"/>
    <property type="match status" value="1"/>
</dbReference>
<feature type="transmembrane region" description="Helical" evidence="1">
    <location>
        <begin position="219"/>
        <end position="236"/>
    </location>
</feature>
<dbReference type="EMBL" id="BAABLX010000078">
    <property type="protein sequence ID" value="GAA4959531.1"/>
    <property type="molecule type" value="Genomic_DNA"/>
</dbReference>
<dbReference type="InterPro" id="IPR003675">
    <property type="entry name" value="Rce1/LyrA-like_dom"/>
</dbReference>
<dbReference type="RefSeq" id="WP_345427694.1">
    <property type="nucleotide sequence ID" value="NZ_AP031496.1"/>
</dbReference>
<feature type="transmembrane region" description="Helical" evidence="1">
    <location>
        <begin position="251"/>
        <end position="270"/>
    </location>
</feature>
<feature type="domain" description="CAAX prenyl protease 2/Lysostaphin resistance protein A-like" evidence="2">
    <location>
        <begin position="140"/>
        <end position="224"/>
    </location>
</feature>
<name>A0AAV3U9C9_9ALTE</name>
<reference evidence="4" key="1">
    <citation type="journal article" date="2019" name="Int. J. Syst. Evol. Microbiol.">
        <title>The Global Catalogue of Microorganisms (GCM) 10K type strain sequencing project: providing services to taxonomists for standard genome sequencing and annotation.</title>
        <authorList>
            <consortium name="The Broad Institute Genomics Platform"/>
            <consortium name="The Broad Institute Genome Sequencing Center for Infectious Disease"/>
            <person name="Wu L."/>
            <person name="Ma J."/>
        </authorList>
    </citation>
    <scope>NUCLEOTIDE SEQUENCE [LARGE SCALE GENOMIC DNA]</scope>
    <source>
        <strain evidence="4">JCM 19134</strain>
    </source>
</reference>
<keyword evidence="4" id="KW-1185">Reference proteome</keyword>
<accession>A0AAV3U9C9</accession>
<organism evidence="3 4">
    <name type="scientific">Halioxenophilus aromaticivorans</name>
    <dbReference type="NCBI Taxonomy" id="1306992"/>
    <lineage>
        <taxon>Bacteria</taxon>
        <taxon>Pseudomonadati</taxon>
        <taxon>Pseudomonadota</taxon>
        <taxon>Gammaproteobacteria</taxon>
        <taxon>Alteromonadales</taxon>
        <taxon>Alteromonadaceae</taxon>
        <taxon>Halioxenophilus</taxon>
    </lineage>
</organism>
<evidence type="ECO:0000313" key="4">
    <source>
        <dbReference type="Proteomes" id="UP001409585"/>
    </source>
</evidence>
<keyword evidence="1" id="KW-1133">Transmembrane helix</keyword>
<keyword evidence="1" id="KW-0812">Transmembrane</keyword>
<feature type="transmembrane region" description="Helical" evidence="1">
    <location>
        <begin position="88"/>
        <end position="113"/>
    </location>
</feature>
<feature type="transmembrane region" description="Helical" evidence="1">
    <location>
        <begin position="48"/>
        <end position="67"/>
    </location>
</feature>
<evidence type="ECO:0000256" key="1">
    <source>
        <dbReference type="SAM" id="Phobius"/>
    </source>
</evidence>
<keyword evidence="1" id="KW-0472">Membrane</keyword>
<dbReference type="PANTHER" id="PTHR36435:SF1">
    <property type="entry name" value="CAAX AMINO TERMINAL PROTEASE FAMILY PROTEIN"/>
    <property type="match status" value="1"/>
</dbReference>
<evidence type="ECO:0000313" key="3">
    <source>
        <dbReference type="EMBL" id="GAA4959531.1"/>
    </source>
</evidence>
<sequence>MTDNQLLPLQGRYVVLIWLLPWFYLPGLELLDELIWQAGGADYWFDVLYYYLYAALVVLLLGLLVVWHKLPLQVFFSPPTAGQFPQALALTGFSFFFSMAAAYALFYPLSFVVPEFVNYWYINLPPLIIHDQGSYPLLANLLSVISLAVIAPVTEEFAFRGLLLHRWGHKYGVLPAILWSSFFFGIAHPDPIGAAFFGAAMCLLYLQTKTLWVPIICHALNNLVVWLISVGYEIWLGPEYYYTLEDFQKEWVWGLGAGVICVVWAGVRIMRPGKKFTLVLELPGQSLDGNSHTPPAEQ</sequence>
<dbReference type="GO" id="GO:0004175">
    <property type="term" value="F:endopeptidase activity"/>
    <property type="evidence" value="ECO:0007669"/>
    <property type="project" value="UniProtKB-ARBA"/>
</dbReference>
<dbReference type="GO" id="GO:0080120">
    <property type="term" value="P:CAAX-box protein maturation"/>
    <property type="evidence" value="ECO:0007669"/>
    <property type="project" value="UniProtKB-ARBA"/>
</dbReference>
<dbReference type="AlphaFoldDB" id="A0AAV3U9C9"/>
<comment type="caution">
    <text evidence="3">The sequence shown here is derived from an EMBL/GenBank/DDBJ whole genome shotgun (WGS) entry which is preliminary data.</text>
</comment>
<evidence type="ECO:0000259" key="2">
    <source>
        <dbReference type="Pfam" id="PF02517"/>
    </source>
</evidence>
<gene>
    <name evidence="3" type="ORF">GCM10025791_45700</name>
</gene>
<protein>
    <recommendedName>
        <fullName evidence="2">CAAX prenyl protease 2/Lysostaphin resistance protein A-like domain-containing protein</fullName>
    </recommendedName>
</protein>
<dbReference type="PANTHER" id="PTHR36435">
    <property type="entry name" value="SLR1288 PROTEIN"/>
    <property type="match status" value="1"/>
</dbReference>